<dbReference type="PROSITE" id="PS50928">
    <property type="entry name" value="ABC_TM1"/>
    <property type="match status" value="1"/>
</dbReference>
<evidence type="ECO:0000256" key="7">
    <source>
        <dbReference type="RuleBase" id="RU363032"/>
    </source>
</evidence>
<protein>
    <submittedName>
        <fullName evidence="10">ABC transporter permease subunit</fullName>
    </submittedName>
</protein>
<feature type="transmembrane region" description="Helical" evidence="7">
    <location>
        <begin position="141"/>
        <end position="158"/>
    </location>
</feature>
<dbReference type="PANTHER" id="PTHR43386:SF25">
    <property type="entry name" value="PEPTIDE ABC TRANSPORTER PERMEASE PROTEIN"/>
    <property type="match status" value="1"/>
</dbReference>
<feature type="domain" description="ABC transmembrane type-1" evidence="9">
    <location>
        <begin position="99"/>
        <end position="288"/>
    </location>
</feature>
<dbReference type="Proteomes" id="UP000440096">
    <property type="component" value="Unassembled WGS sequence"/>
</dbReference>
<dbReference type="InterPro" id="IPR035906">
    <property type="entry name" value="MetI-like_sf"/>
</dbReference>
<proteinExistence type="inferred from homology"/>
<dbReference type="InterPro" id="IPR025966">
    <property type="entry name" value="OppC_N"/>
</dbReference>
<evidence type="ECO:0000313" key="11">
    <source>
        <dbReference type="Proteomes" id="UP000440096"/>
    </source>
</evidence>
<evidence type="ECO:0000256" key="1">
    <source>
        <dbReference type="ARBA" id="ARBA00004651"/>
    </source>
</evidence>
<dbReference type="Pfam" id="PF00528">
    <property type="entry name" value="BPD_transp_1"/>
    <property type="match status" value="1"/>
</dbReference>
<dbReference type="InterPro" id="IPR050366">
    <property type="entry name" value="BP-dependent_transpt_permease"/>
</dbReference>
<comment type="similarity">
    <text evidence="7">Belongs to the binding-protein-dependent transport system permease family.</text>
</comment>
<keyword evidence="6 7" id="KW-0472">Membrane</keyword>
<reference evidence="10 11" key="1">
    <citation type="submission" date="2019-11" db="EMBL/GenBank/DDBJ databases">
        <title>Draft genome of Amycolatopsis RM579.</title>
        <authorList>
            <person name="Duangmal K."/>
            <person name="Mingma R."/>
        </authorList>
    </citation>
    <scope>NUCLEOTIDE SEQUENCE [LARGE SCALE GENOMIC DNA]</scope>
    <source>
        <strain evidence="10 11">RM579</strain>
    </source>
</reference>
<dbReference type="PANTHER" id="PTHR43386">
    <property type="entry name" value="OLIGOPEPTIDE TRANSPORT SYSTEM PERMEASE PROTEIN APPC"/>
    <property type="match status" value="1"/>
</dbReference>
<dbReference type="SUPFAM" id="SSF161098">
    <property type="entry name" value="MetI-like"/>
    <property type="match status" value="1"/>
</dbReference>
<gene>
    <name evidence="10" type="ORF">GKO32_27050</name>
</gene>
<keyword evidence="4 7" id="KW-0812">Transmembrane</keyword>
<name>A0A6N7Z808_9PSEU</name>
<accession>A0A6N7Z808</accession>
<dbReference type="Gene3D" id="1.10.3720.10">
    <property type="entry name" value="MetI-like"/>
    <property type="match status" value="1"/>
</dbReference>
<dbReference type="Pfam" id="PF12911">
    <property type="entry name" value="OppC_N"/>
    <property type="match status" value="1"/>
</dbReference>
<dbReference type="AlphaFoldDB" id="A0A6N7Z808"/>
<evidence type="ECO:0000256" key="8">
    <source>
        <dbReference type="SAM" id="MobiDB-lite"/>
    </source>
</evidence>
<evidence type="ECO:0000256" key="5">
    <source>
        <dbReference type="ARBA" id="ARBA00022989"/>
    </source>
</evidence>
<evidence type="ECO:0000256" key="4">
    <source>
        <dbReference type="ARBA" id="ARBA00022692"/>
    </source>
</evidence>
<keyword evidence="2 7" id="KW-0813">Transport</keyword>
<evidence type="ECO:0000256" key="2">
    <source>
        <dbReference type="ARBA" id="ARBA00022448"/>
    </source>
</evidence>
<organism evidence="10 11">
    <name type="scientific">Amycolatopsis pithecellobii</name>
    <dbReference type="NCBI Taxonomy" id="664692"/>
    <lineage>
        <taxon>Bacteria</taxon>
        <taxon>Bacillati</taxon>
        <taxon>Actinomycetota</taxon>
        <taxon>Actinomycetes</taxon>
        <taxon>Pseudonocardiales</taxon>
        <taxon>Pseudonocardiaceae</taxon>
        <taxon>Amycolatopsis</taxon>
    </lineage>
</organism>
<dbReference type="OrthoDB" id="3531748at2"/>
<sequence>MSSTTTGRPAARKTTAGPAHRPVPARRRFQRRFARERLAVVAFAFLVLLVIVAIFGPWLQPYDPDQQNLSIAFSGPGGGHWLGTDQLGRDVLSRIISGTRVSLVAAAEATGVGVLIGVPIGIVCGYFSGWFDRTVMAANDAVMALPALILAIAVAGALGPGLTHSMLAIGIVFAPRLIRLVRASVLDIRHETFIEASATIGTPTLRILRKHVLPNVLSPLIVSTSLMMAWAMVAEAGLSFLGLGVQPPQASWGAMLGQGYQYTAQAPALIIYPGVAIMLSVLALNLLSDGIRDSLGRELRRK</sequence>
<feature type="transmembrane region" description="Helical" evidence="7">
    <location>
        <begin position="216"/>
        <end position="244"/>
    </location>
</feature>
<dbReference type="InterPro" id="IPR000515">
    <property type="entry name" value="MetI-like"/>
</dbReference>
<comment type="caution">
    <text evidence="10">The sequence shown here is derived from an EMBL/GenBank/DDBJ whole genome shotgun (WGS) entry which is preliminary data.</text>
</comment>
<feature type="transmembrane region" description="Helical" evidence="7">
    <location>
        <begin position="264"/>
        <end position="287"/>
    </location>
</feature>
<keyword evidence="11" id="KW-1185">Reference proteome</keyword>
<feature type="transmembrane region" description="Helical" evidence="7">
    <location>
        <begin position="38"/>
        <end position="59"/>
    </location>
</feature>
<feature type="region of interest" description="Disordered" evidence="8">
    <location>
        <begin position="1"/>
        <end position="23"/>
    </location>
</feature>
<dbReference type="CDD" id="cd06261">
    <property type="entry name" value="TM_PBP2"/>
    <property type="match status" value="1"/>
</dbReference>
<evidence type="ECO:0000256" key="6">
    <source>
        <dbReference type="ARBA" id="ARBA00023136"/>
    </source>
</evidence>
<dbReference type="GO" id="GO:0055085">
    <property type="term" value="P:transmembrane transport"/>
    <property type="evidence" value="ECO:0007669"/>
    <property type="project" value="InterPro"/>
</dbReference>
<feature type="transmembrane region" description="Helical" evidence="7">
    <location>
        <begin position="164"/>
        <end position="181"/>
    </location>
</feature>
<dbReference type="GO" id="GO:0005886">
    <property type="term" value="C:plasma membrane"/>
    <property type="evidence" value="ECO:0007669"/>
    <property type="project" value="UniProtKB-SubCell"/>
</dbReference>
<dbReference type="RefSeq" id="WP_154759731.1">
    <property type="nucleotide sequence ID" value="NZ_WMBA01000051.1"/>
</dbReference>
<evidence type="ECO:0000313" key="10">
    <source>
        <dbReference type="EMBL" id="MTD57604.1"/>
    </source>
</evidence>
<evidence type="ECO:0000259" key="9">
    <source>
        <dbReference type="PROSITE" id="PS50928"/>
    </source>
</evidence>
<evidence type="ECO:0000256" key="3">
    <source>
        <dbReference type="ARBA" id="ARBA00022475"/>
    </source>
</evidence>
<dbReference type="EMBL" id="WMBA01000051">
    <property type="protein sequence ID" value="MTD57604.1"/>
    <property type="molecule type" value="Genomic_DNA"/>
</dbReference>
<keyword evidence="3" id="KW-1003">Cell membrane</keyword>
<comment type="subcellular location">
    <subcellularLocation>
        <location evidence="1 7">Cell membrane</location>
        <topology evidence="1 7">Multi-pass membrane protein</topology>
    </subcellularLocation>
</comment>
<keyword evidence="5 7" id="KW-1133">Transmembrane helix</keyword>
<feature type="transmembrane region" description="Helical" evidence="7">
    <location>
        <begin position="109"/>
        <end position="129"/>
    </location>
</feature>